<dbReference type="Proteomes" id="UP000007875">
    <property type="component" value="Unassembled WGS sequence"/>
</dbReference>
<dbReference type="Ensembl" id="ENSCSAVT00000003090.1">
    <property type="protein sequence ID" value="ENSCSAVP00000003045.1"/>
    <property type="gene ID" value="ENSCSAVG00000001805.1"/>
</dbReference>
<organism evidence="1 2">
    <name type="scientific">Ciona savignyi</name>
    <name type="common">Pacific transparent sea squirt</name>
    <dbReference type="NCBI Taxonomy" id="51511"/>
    <lineage>
        <taxon>Eukaryota</taxon>
        <taxon>Metazoa</taxon>
        <taxon>Chordata</taxon>
        <taxon>Tunicata</taxon>
        <taxon>Ascidiacea</taxon>
        <taxon>Phlebobranchia</taxon>
        <taxon>Cionidae</taxon>
        <taxon>Ciona</taxon>
    </lineage>
</organism>
<protein>
    <submittedName>
        <fullName evidence="1">Uncharacterized protein</fullName>
    </submittedName>
</protein>
<accession>H2YCJ7</accession>
<proteinExistence type="predicted"/>
<dbReference type="InParanoid" id="H2YCJ7"/>
<reference evidence="2" key="1">
    <citation type="submission" date="2003-08" db="EMBL/GenBank/DDBJ databases">
        <authorList>
            <person name="Birren B."/>
            <person name="Nusbaum C."/>
            <person name="Abebe A."/>
            <person name="Abouelleil A."/>
            <person name="Adekoya E."/>
            <person name="Ait-zahra M."/>
            <person name="Allen N."/>
            <person name="Allen T."/>
            <person name="An P."/>
            <person name="Anderson M."/>
            <person name="Anderson S."/>
            <person name="Arachchi H."/>
            <person name="Armbruster J."/>
            <person name="Bachantsang P."/>
            <person name="Baldwin J."/>
            <person name="Barry A."/>
            <person name="Bayul T."/>
            <person name="Blitshsteyn B."/>
            <person name="Bloom T."/>
            <person name="Blye J."/>
            <person name="Boguslavskiy L."/>
            <person name="Borowsky M."/>
            <person name="Boukhgalter B."/>
            <person name="Brunache A."/>
            <person name="Butler J."/>
            <person name="Calixte N."/>
            <person name="Calvo S."/>
            <person name="Camarata J."/>
            <person name="Campo K."/>
            <person name="Chang J."/>
            <person name="Cheshatsang Y."/>
            <person name="Citroen M."/>
            <person name="Collymore A."/>
            <person name="Considine T."/>
            <person name="Cook A."/>
            <person name="Cooke P."/>
            <person name="Corum B."/>
            <person name="Cuomo C."/>
            <person name="David R."/>
            <person name="Dawoe T."/>
            <person name="Degray S."/>
            <person name="Dodge S."/>
            <person name="Dooley K."/>
            <person name="Dorje P."/>
            <person name="Dorjee K."/>
            <person name="Dorris L."/>
            <person name="Duffey N."/>
            <person name="Dupes A."/>
            <person name="Elkins T."/>
            <person name="Engels R."/>
            <person name="Erickson J."/>
            <person name="Farina A."/>
            <person name="Faro S."/>
            <person name="Ferreira P."/>
            <person name="Fischer H."/>
            <person name="Fitzgerald M."/>
            <person name="Foley K."/>
            <person name="Gage D."/>
            <person name="Galagan J."/>
            <person name="Gearin G."/>
            <person name="Gnerre S."/>
            <person name="Gnirke A."/>
            <person name="Goyette A."/>
            <person name="Graham J."/>
            <person name="Grandbois E."/>
            <person name="Gyaltsen K."/>
            <person name="Hafez N."/>
            <person name="Hagopian D."/>
            <person name="Hagos B."/>
            <person name="Hall J."/>
            <person name="Hatcher B."/>
            <person name="Heller A."/>
            <person name="Higgins H."/>
            <person name="Honan T."/>
            <person name="Horn A."/>
            <person name="Houde N."/>
            <person name="Hughes L."/>
            <person name="Hulme W."/>
            <person name="Husby E."/>
            <person name="Iliev I."/>
            <person name="Jaffe D."/>
            <person name="Jones C."/>
            <person name="Kamal M."/>
            <person name="Kamat A."/>
            <person name="Kamvysselis M."/>
            <person name="Karlsson E."/>
            <person name="Kells C."/>
            <person name="Kieu A."/>
            <person name="Kisner P."/>
            <person name="Kodira C."/>
            <person name="Kulbokas E."/>
            <person name="Labutti K."/>
            <person name="Lama D."/>
            <person name="Landers T."/>
            <person name="Leger J."/>
            <person name="Levine S."/>
            <person name="Lewis D."/>
            <person name="Lewis T."/>
            <person name="Lindblad-toh K."/>
            <person name="Liu X."/>
            <person name="Lokyitsang T."/>
            <person name="Lokyitsang Y."/>
            <person name="Lucien O."/>
            <person name="Lui A."/>
            <person name="Ma L.J."/>
            <person name="Mabbitt R."/>
            <person name="Macdonald J."/>
            <person name="Maclean C."/>
            <person name="Major J."/>
            <person name="Manning J."/>
            <person name="Marabella R."/>
            <person name="Maru K."/>
            <person name="Matthews C."/>
            <person name="Mauceli E."/>
            <person name="Mccarthy M."/>
            <person name="Mcdonough S."/>
            <person name="Mcghee T."/>
            <person name="Meldrim J."/>
            <person name="Meneus L."/>
            <person name="Mesirov J."/>
            <person name="Mihalev A."/>
            <person name="Mihova T."/>
            <person name="Mikkelsen T."/>
            <person name="Mlenga V."/>
            <person name="Moru K."/>
            <person name="Mozes J."/>
            <person name="Mulrain L."/>
            <person name="Munson G."/>
            <person name="Naylor J."/>
            <person name="Newes C."/>
            <person name="Nguyen C."/>
            <person name="Nguyen N."/>
            <person name="Nguyen T."/>
            <person name="Nicol R."/>
            <person name="Nielsen C."/>
            <person name="Nizzari M."/>
            <person name="Norbu C."/>
            <person name="Norbu N."/>
            <person name="O'donnell P."/>
            <person name="Okoawo O."/>
            <person name="O'leary S."/>
            <person name="Omotosho B."/>
            <person name="O'neill K."/>
            <person name="Osman S."/>
            <person name="Parker S."/>
            <person name="Perrin D."/>
            <person name="Phunkhang P."/>
            <person name="Piqani B."/>
            <person name="Purcell S."/>
            <person name="Rachupka T."/>
            <person name="Ramasamy U."/>
            <person name="Rameau R."/>
            <person name="Ray V."/>
            <person name="Raymond C."/>
            <person name="Retta R."/>
            <person name="Richardson S."/>
            <person name="Rise C."/>
            <person name="Rodriguez J."/>
            <person name="Rogers J."/>
            <person name="Rogov P."/>
            <person name="Rutman M."/>
            <person name="Schupbach R."/>
            <person name="Seaman C."/>
            <person name="Settipalli S."/>
            <person name="Sharpe T."/>
            <person name="Sheridan J."/>
            <person name="Sherpa N."/>
            <person name="Shi J."/>
            <person name="Smirnov S."/>
            <person name="Smith C."/>
            <person name="Sougnez C."/>
            <person name="Spencer B."/>
            <person name="Stalker J."/>
            <person name="Stange-thomann N."/>
            <person name="Stavropoulos S."/>
            <person name="Stetson K."/>
            <person name="Stone C."/>
            <person name="Stone S."/>
            <person name="Stubbs M."/>
            <person name="Talamas J."/>
            <person name="Tchuinga P."/>
            <person name="Tenzing P."/>
            <person name="Tesfaye S."/>
            <person name="Theodore J."/>
            <person name="Thoulutsang Y."/>
            <person name="Topham K."/>
            <person name="Towey S."/>
            <person name="Tsamla T."/>
            <person name="Tsomo N."/>
            <person name="Vallee D."/>
            <person name="Vassiliev H."/>
            <person name="Venkataraman V."/>
            <person name="Vinson J."/>
            <person name="Vo A."/>
            <person name="Wade C."/>
            <person name="Wang S."/>
            <person name="Wangchuk T."/>
            <person name="Wangdi T."/>
            <person name="Whittaker C."/>
            <person name="Wilkinson J."/>
            <person name="Wu Y."/>
            <person name="Wyman D."/>
            <person name="Yadav S."/>
            <person name="Yang S."/>
            <person name="Yang X."/>
            <person name="Yeager S."/>
            <person name="Yee E."/>
            <person name="Young G."/>
            <person name="Zainoun J."/>
            <person name="Zembeck L."/>
            <person name="Zimmer A."/>
            <person name="Zody M."/>
            <person name="Lander E."/>
        </authorList>
    </citation>
    <scope>NUCLEOTIDE SEQUENCE [LARGE SCALE GENOMIC DNA]</scope>
</reference>
<reference evidence="1" key="3">
    <citation type="submission" date="2025-09" db="UniProtKB">
        <authorList>
            <consortium name="Ensembl"/>
        </authorList>
    </citation>
    <scope>IDENTIFICATION</scope>
</reference>
<evidence type="ECO:0000313" key="1">
    <source>
        <dbReference type="Ensembl" id="ENSCSAVP00000003045.1"/>
    </source>
</evidence>
<reference evidence="1" key="2">
    <citation type="submission" date="2025-08" db="UniProtKB">
        <authorList>
            <consortium name="Ensembl"/>
        </authorList>
    </citation>
    <scope>IDENTIFICATION</scope>
</reference>
<name>H2YCJ7_CIOSA</name>
<dbReference type="AlphaFoldDB" id="H2YCJ7"/>
<keyword evidence="2" id="KW-1185">Reference proteome</keyword>
<dbReference type="HOGENOM" id="CLU_3279209_0_0_1"/>
<sequence length="41" mass="4645">MKFILQTSSWTGISPHARLGRRSFKVRSSSISHKSTRLVSN</sequence>
<evidence type="ECO:0000313" key="2">
    <source>
        <dbReference type="Proteomes" id="UP000007875"/>
    </source>
</evidence>